<dbReference type="AlphaFoldDB" id="A0A074W9U3"/>
<dbReference type="Proteomes" id="UP000027730">
    <property type="component" value="Unassembled WGS sequence"/>
</dbReference>
<proteinExistence type="predicted"/>
<dbReference type="GeneID" id="25417448"/>
<name>A0A074W9U3_9PEZI</name>
<dbReference type="HOGENOM" id="CLU_1011880_0_0_1"/>
<reference evidence="1 2" key="1">
    <citation type="journal article" date="2014" name="BMC Genomics">
        <title>Genome sequencing of four Aureobasidium pullulans varieties: biotechnological potential, stress tolerance, and description of new species.</title>
        <authorList>
            <person name="Gostin Ar C."/>
            <person name="Ohm R.A."/>
            <person name="Kogej T."/>
            <person name="Sonjak S."/>
            <person name="Turk M."/>
            <person name="Zajc J."/>
            <person name="Zalar P."/>
            <person name="Grube M."/>
            <person name="Sun H."/>
            <person name="Han J."/>
            <person name="Sharma A."/>
            <person name="Chiniquy J."/>
            <person name="Ngan C.Y."/>
            <person name="Lipzen A."/>
            <person name="Barry K."/>
            <person name="Grigoriev I.V."/>
            <person name="Gunde-Cimerman N."/>
        </authorList>
    </citation>
    <scope>NUCLEOTIDE SEQUENCE [LARGE SCALE GENOMIC DNA]</scope>
    <source>
        <strain evidence="1 2">CBS 147.97</strain>
    </source>
</reference>
<sequence>MVTLPFEILLEIAKCYPPITKVQDPDDVLEEYNIVKNTLASLCLVSKAWRDIAQPLLYRTYIKTEKTDIGIDHDEYNEAKIDAMVAQGMDITKIPEEEFEYTDYRKPIPLEMFIRTILERPDLAEQVECLSISNYWDESERRPYGRTDVNKALGEAMYNASLKVPPQKTPWEWRYPSEWQEDWRNELREGDEVAEVALLMVLSPNIRFLNLGTSSKTFGAYVQDLWRQLLGSQSKETRELYGFVMESHVDFLSQAERPAILSRLEYSSARADKST</sequence>
<evidence type="ECO:0000313" key="1">
    <source>
        <dbReference type="EMBL" id="KEQ69870.1"/>
    </source>
</evidence>
<dbReference type="STRING" id="1043004.A0A074W9U3"/>
<evidence type="ECO:0000313" key="2">
    <source>
        <dbReference type="Proteomes" id="UP000027730"/>
    </source>
</evidence>
<dbReference type="CDD" id="cd09917">
    <property type="entry name" value="F-box_SF"/>
    <property type="match status" value="1"/>
</dbReference>
<dbReference type="RefSeq" id="XP_013424170.1">
    <property type="nucleotide sequence ID" value="XM_013568716.1"/>
</dbReference>
<gene>
    <name evidence="1" type="ORF">M436DRAFT_84923</name>
</gene>
<organism evidence="1 2">
    <name type="scientific">Aureobasidium namibiae CBS 147.97</name>
    <dbReference type="NCBI Taxonomy" id="1043004"/>
    <lineage>
        <taxon>Eukaryota</taxon>
        <taxon>Fungi</taxon>
        <taxon>Dikarya</taxon>
        <taxon>Ascomycota</taxon>
        <taxon>Pezizomycotina</taxon>
        <taxon>Dothideomycetes</taxon>
        <taxon>Dothideomycetidae</taxon>
        <taxon>Dothideales</taxon>
        <taxon>Saccotheciaceae</taxon>
        <taxon>Aureobasidium</taxon>
    </lineage>
</organism>
<dbReference type="OrthoDB" id="3916299at2759"/>
<dbReference type="EMBL" id="KL584719">
    <property type="protein sequence ID" value="KEQ69870.1"/>
    <property type="molecule type" value="Genomic_DNA"/>
</dbReference>
<accession>A0A074W9U3</accession>
<protein>
    <submittedName>
        <fullName evidence="1">Uncharacterized protein</fullName>
    </submittedName>
</protein>
<keyword evidence="2" id="KW-1185">Reference proteome</keyword>